<name>A0A7D5XLL4_FERL1</name>
<proteinExistence type="predicted"/>
<gene>
    <name evidence="2" type="ORF">Sv326_0593</name>
</gene>
<dbReference type="KEGG" id="flt:Sv326_0593"/>
<accession>A0A7D5XLL4</accession>
<evidence type="ECO:0000313" key="2">
    <source>
        <dbReference type="EMBL" id="QLJ52768.1"/>
    </source>
</evidence>
<dbReference type="PANTHER" id="PTHR37835:SF1">
    <property type="entry name" value="ALPHA-CLOSTRIPAIN"/>
    <property type="match status" value="1"/>
</dbReference>
<dbReference type="EMBL" id="CP058998">
    <property type="protein sequence ID" value="QLJ52768.1"/>
    <property type="molecule type" value="Genomic_DNA"/>
</dbReference>
<evidence type="ECO:0000256" key="1">
    <source>
        <dbReference type="SAM" id="MobiDB-lite"/>
    </source>
</evidence>
<dbReference type="InterPro" id="IPR005077">
    <property type="entry name" value="Peptidase_C11"/>
</dbReference>
<dbReference type="PROSITE" id="PS51257">
    <property type="entry name" value="PROKAR_LIPOPROTEIN"/>
    <property type="match status" value="1"/>
</dbReference>
<organism evidence="2 3">
    <name type="scientific">Fermentimicrarchaeum limneticum</name>
    <dbReference type="NCBI Taxonomy" id="2795018"/>
    <lineage>
        <taxon>Archaea</taxon>
        <taxon>Candidatus Micrarchaeota</taxon>
        <taxon>Candidatus Fermentimicrarchaeales</taxon>
        <taxon>Candidatus Fermentimicrarchaeaceae</taxon>
        <taxon>Candidatus Fermentimicrarchaeum</taxon>
    </lineage>
</organism>
<dbReference type="PANTHER" id="PTHR37835">
    <property type="entry name" value="ALPHA-CLOSTRIPAIN"/>
    <property type="match status" value="1"/>
</dbReference>
<evidence type="ECO:0000313" key="3">
    <source>
        <dbReference type="Proteomes" id="UP000510821"/>
    </source>
</evidence>
<feature type="compositionally biased region" description="Low complexity" evidence="1">
    <location>
        <begin position="886"/>
        <end position="899"/>
    </location>
</feature>
<protein>
    <recommendedName>
        <fullName evidence="4">Clostripain</fullName>
    </recommendedName>
</protein>
<dbReference type="Gene3D" id="3.40.50.11970">
    <property type="match status" value="1"/>
</dbReference>
<evidence type="ECO:0008006" key="4">
    <source>
        <dbReference type="Google" id="ProtNLM"/>
    </source>
</evidence>
<dbReference type="Pfam" id="PF03415">
    <property type="entry name" value="Peptidase_C11"/>
    <property type="match status" value="1"/>
</dbReference>
<feature type="region of interest" description="Disordered" evidence="1">
    <location>
        <begin position="877"/>
        <end position="903"/>
    </location>
</feature>
<dbReference type="Proteomes" id="UP000510821">
    <property type="component" value="Chromosome"/>
</dbReference>
<sequence length="983" mass="109328">MRRYVVPLLLTLFFLSGCCGLTYKQFADLFSSNETGGIGGIGDVFSTQPEWTYMVYMDGDNNLEQAAIMDFLEMEYGGGSSEKVNIVVQMDRSEGFFTGEGDWSGARRFLVKGGDGERISSPVVEELSQVDMGSPDTLHDFVSWAVDRYPAKKYALVLWNHGGGWTGMLMDEGVNSSMNLNGMKQAFGRIKQKLGRKMDVVIFDMCLMGQYDVMLDTYDYADYMVASEESVPGYSFDYSKIVEGLAANPRMGSRELAAMEVEKFRQFYIDKQQATTLGAYDMSKLPQLKQAFDAFALALTARVKRGGWRDVAEMHQYAEHYPMGSEEERIFSFGDLYDFASNAIAYSYNDTELAEEALALQKAINDTVVLNYNHAKHPRSYGISYYFQPAKWIYEKINANSYPQTTAYNQPSWNGFLKEYYARENLALTQPSISDFKVSASASLVRPVIFSYTVIGSNIVKNQWLQFYYENGEWKLARLIGQRAVTTLPNGKVVYGISDGVSQGVGRSSTLEMRLGNGTNSVKASVDKRWPAEDFWAVNGLLQRGSDGVDAQVYFYESNGSIAQVQVTSQGPDGQPVIGYLPGLEEGDVFTPYVYKLTQAGLTYETSQALVYSSRGFEIEWHMLQPGTYMVADMLTDLSQQTAYSVGTLKVERQPTLTPLEAGDLKKDWQCGQIEQGLTLVYLADFNFSGGKCVMEDGAGVSDCELTYSNNAIPHLYVYMKDRFETLKFVASRINNSAMWLFDDAGSDPMICVTAGSPPPSTAVYTELYASIGDSGNDLEERQVDASGMRGDWEGPENRMALKLNPDGTFKWTISSHAITGRYAVNVTHVSLNATSPSPEYSTIFRYFRSSRKLVLYDPTGTALVFNRVGEKIPEASNAPVPAVAPGTSPTQPTQTPYQPQAPPNELVGQWYNTYTNTMLMLDASGYYTLLDGYNYYYGTYTVQGGILTLSYLGQTAQYVYTLSGNTLTLQGQGITITLTKYT</sequence>
<reference evidence="3" key="1">
    <citation type="submission" date="2020-07" db="EMBL/GenBank/DDBJ databases">
        <title>Metabolic diversity and evolutionary history of the archaeal phylum ###Micrarchaeota### uncovered from a freshwater lake metagenome.</title>
        <authorList>
            <person name="Kadnikov V.V."/>
            <person name="Savvichev A.S."/>
            <person name="Mardanov A.V."/>
            <person name="Beletsky A.V."/>
            <person name="Chupakov A.V."/>
            <person name="Kokryatskaya N.M."/>
            <person name="Pimenov N.V."/>
            <person name="Ravin N.V."/>
        </authorList>
    </citation>
    <scope>NUCLEOTIDE SEQUENCE [LARGE SCALE GENOMIC DNA]</scope>
</reference>
<dbReference type="AlphaFoldDB" id="A0A7D5XLL4"/>